<accession>A0A3L6E8H9</accession>
<name>A0A3L6E8H9_MAIZE</name>
<dbReference type="EMBL" id="NCVQ01000007">
    <property type="protein sequence ID" value="PWZ16221.1"/>
    <property type="molecule type" value="Genomic_DNA"/>
</dbReference>
<dbReference type="InterPro" id="IPR016639">
    <property type="entry name" value="GST_Omega/GSH"/>
</dbReference>
<evidence type="ECO:0008006" key="4">
    <source>
        <dbReference type="Google" id="ProtNLM"/>
    </source>
</evidence>
<evidence type="ECO:0000313" key="2">
    <source>
        <dbReference type="EMBL" id="PWZ16221.1"/>
    </source>
</evidence>
<dbReference type="PANTHER" id="PTHR32419:SF6">
    <property type="entry name" value="GLUTATHIONE S-TRANSFERASE OMEGA-LIKE 1-RELATED"/>
    <property type="match status" value="1"/>
</dbReference>
<dbReference type="Gene3D" id="3.40.30.10">
    <property type="entry name" value="Glutaredoxin"/>
    <property type="match status" value="2"/>
</dbReference>
<dbReference type="InterPro" id="IPR029058">
    <property type="entry name" value="AB_hydrolase_fold"/>
</dbReference>
<dbReference type="ExpressionAtlas" id="A0A3L6E8H9">
    <property type="expression patterns" value="baseline"/>
</dbReference>
<reference evidence="2 3" key="1">
    <citation type="journal article" date="2018" name="Nat. Genet.">
        <title>Extensive intraspecific gene order and gene structural variations between Mo17 and other maize genomes.</title>
        <authorList>
            <person name="Sun S."/>
            <person name="Zhou Y."/>
            <person name="Chen J."/>
            <person name="Shi J."/>
            <person name="Zhao H."/>
            <person name="Zhao H."/>
            <person name="Song W."/>
            <person name="Zhang M."/>
            <person name="Cui Y."/>
            <person name="Dong X."/>
            <person name="Liu H."/>
            <person name="Ma X."/>
            <person name="Jiao Y."/>
            <person name="Wang B."/>
            <person name="Wei X."/>
            <person name="Stein J.C."/>
            <person name="Glaubitz J.C."/>
            <person name="Lu F."/>
            <person name="Yu G."/>
            <person name="Liang C."/>
            <person name="Fengler K."/>
            <person name="Li B."/>
            <person name="Rafalski A."/>
            <person name="Schnable P.S."/>
            <person name="Ware D.H."/>
            <person name="Buckler E.S."/>
            <person name="Lai J."/>
        </authorList>
    </citation>
    <scope>NUCLEOTIDE SEQUENCE [LARGE SCALE GENOMIC DNA]</scope>
    <source>
        <strain evidence="3">cv. Missouri 17</strain>
        <tissue evidence="2">Seedling</tissue>
    </source>
</reference>
<proteinExistence type="predicted"/>
<sequence>MAGWYHLYVSYACPWASQCLAFLKLKGLDHAISVTVLWDKKLKTVVNNVTSEIIRMLNAEFNDIARNPGLDLYPATSGPPSTRPTSWSTTPSTMVSTSAASPRRRTAACSCRIWGRSPASMTGRVNSSTTSRVGRWTMARSIARLAATTGHYPVCYEHNPVHFVGHSTGAQVVRVLHQMLVDKAEEVVVEKTKTTIKSLYILSKVPLDRLSRLYLYYFLRA</sequence>
<gene>
    <name evidence="2" type="ORF">Zm00014a_038352</name>
</gene>
<protein>
    <recommendedName>
        <fullName evidence="4">GST N-terminal domain-containing protein</fullName>
    </recommendedName>
</protein>
<evidence type="ECO:0000313" key="3">
    <source>
        <dbReference type="Proteomes" id="UP000251960"/>
    </source>
</evidence>
<comment type="caution">
    <text evidence="2">The sequence shown here is derived from an EMBL/GenBank/DDBJ whole genome shotgun (WGS) entry which is preliminary data.</text>
</comment>
<evidence type="ECO:0000256" key="1">
    <source>
        <dbReference type="SAM" id="MobiDB-lite"/>
    </source>
</evidence>
<dbReference type="GO" id="GO:0004364">
    <property type="term" value="F:glutathione transferase activity"/>
    <property type="evidence" value="ECO:0007669"/>
    <property type="project" value="InterPro"/>
</dbReference>
<dbReference type="SUPFAM" id="SSF53474">
    <property type="entry name" value="alpha/beta-Hydrolases"/>
    <property type="match status" value="1"/>
</dbReference>
<dbReference type="Proteomes" id="UP000251960">
    <property type="component" value="Chromosome 6"/>
</dbReference>
<organism evidence="2 3">
    <name type="scientific">Zea mays</name>
    <name type="common">Maize</name>
    <dbReference type="NCBI Taxonomy" id="4577"/>
    <lineage>
        <taxon>Eukaryota</taxon>
        <taxon>Viridiplantae</taxon>
        <taxon>Streptophyta</taxon>
        <taxon>Embryophyta</taxon>
        <taxon>Tracheophyta</taxon>
        <taxon>Spermatophyta</taxon>
        <taxon>Magnoliopsida</taxon>
        <taxon>Liliopsida</taxon>
        <taxon>Poales</taxon>
        <taxon>Poaceae</taxon>
        <taxon>PACMAD clade</taxon>
        <taxon>Panicoideae</taxon>
        <taxon>Andropogonodae</taxon>
        <taxon>Andropogoneae</taxon>
        <taxon>Tripsacinae</taxon>
        <taxon>Zea</taxon>
    </lineage>
</organism>
<dbReference type="PANTHER" id="PTHR32419">
    <property type="entry name" value="GLUTATHIONYL-HYDROQUINONE REDUCTASE"/>
    <property type="match status" value="1"/>
</dbReference>
<feature type="region of interest" description="Disordered" evidence="1">
    <location>
        <begin position="75"/>
        <end position="99"/>
    </location>
</feature>
<dbReference type="Gene3D" id="3.40.50.1820">
    <property type="entry name" value="alpha/beta hydrolase"/>
    <property type="match status" value="1"/>
</dbReference>
<dbReference type="AlphaFoldDB" id="A0A3L6E8H9"/>